<protein>
    <submittedName>
        <fullName evidence="2">Dynein heavy chain, cytoplasmic</fullName>
    </submittedName>
</protein>
<dbReference type="AlphaFoldDB" id="A0A8D8IZB0"/>
<accession>A0A8D8IZB0</accession>
<proteinExistence type="predicted"/>
<name>A0A8D8IZB0_CULPI</name>
<evidence type="ECO:0000256" key="1">
    <source>
        <dbReference type="SAM" id="MobiDB-lite"/>
    </source>
</evidence>
<dbReference type="EMBL" id="HBUE01157927">
    <property type="protein sequence ID" value="CAG6508760.1"/>
    <property type="molecule type" value="Transcribed_RNA"/>
</dbReference>
<dbReference type="EMBL" id="HBUE01263055">
    <property type="protein sequence ID" value="CAG6560116.1"/>
    <property type="molecule type" value="Transcribed_RNA"/>
</dbReference>
<organism evidence="2">
    <name type="scientific">Culex pipiens</name>
    <name type="common">House mosquito</name>
    <dbReference type="NCBI Taxonomy" id="7175"/>
    <lineage>
        <taxon>Eukaryota</taxon>
        <taxon>Metazoa</taxon>
        <taxon>Ecdysozoa</taxon>
        <taxon>Arthropoda</taxon>
        <taxon>Hexapoda</taxon>
        <taxon>Insecta</taxon>
        <taxon>Pterygota</taxon>
        <taxon>Neoptera</taxon>
        <taxon>Endopterygota</taxon>
        <taxon>Diptera</taxon>
        <taxon>Nematocera</taxon>
        <taxon>Culicoidea</taxon>
        <taxon>Culicidae</taxon>
        <taxon>Culicinae</taxon>
        <taxon>Culicini</taxon>
        <taxon>Culex</taxon>
        <taxon>Culex</taxon>
    </lineage>
</organism>
<sequence>MANGAGPGLFEGVEYTTLMTQCQKGAQREVSSGRHQPSAIDQRIGVGIPAADSSSRTDSSSLSSLYLMHTLELASHGQAVIGEHLVWSDAAAEPESLSSLLEHLTTRSFYSSN</sequence>
<evidence type="ECO:0000313" key="2">
    <source>
        <dbReference type="EMBL" id="CAG6560116.1"/>
    </source>
</evidence>
<reference evidence="2" key="1">
    <citation type="submission" date="2021-05" db="EMBL/GenBank/DDBJ databases">
        <authorList>
            <person name="Alioto T."/>
            <person name="Alioto T."/>
            <person name="Gomez Garrido J."/>
        </authorList>
    </citation>
    <scope>NUCLEOTIDE SEQUENCE</scope>
</reference>
<feature type="region of interest" description="Disordered" evidence="1">
    <location>
        <begin position="29"/>
        <end position="59"/>
    </location>
</feature>